<keyword evidence="2" id="KW-1185">Reference proteome</keyword>
<sequence length="66" mass="7741">MKQRDMRMNNITPIRCVYVTHIKPRVIGPESGDMKCEASFCEDVFVPLESYCKLWILRHSGFNTFT</sequence>
<proteinExistence type="predicted"/>
<dbReference type="Proteomes" id="UP000518266">
    <property type="component" value="Unassembled WGS sequence"/>
</dbReference>
<protein>
    <submittedName>
        <fullName evidence="1">Uncharacterized protein</fullName>
    </submittedName>
</protein>
<organism evidence="1 2">
    <name type="scientific">Dissostichus mawsoni</name>
    <name type="common">Antarctic cod</name>
    <dbReference type="NCBI Taxonomy" id="36200"/>
    <lineage>
        <taxon>Eukaryota</taxon>
        <taxon>Metazoa</taxon>
        <taxon>Chordata</taxon>
        <taxon>Craniata</taxon>
        <taxon>Vertebrata</taxon>
        <taxon>Euteleostomi</taxon>
        <taxon>Actinopterygii</taxon>
        <taxon>Neopterygii</taxon>
        <taxon>Teleostei</taxon>
        <taxon>Neoteleostei</taxon>
        <taxon>Acanthomorphata</taxon>
        <taxon>Eupercaria</taxon>
        <taxon>Perciformes</taxon>
        <taxon>Notothenioidei</taxon>
        <taxon>Nototheniidae</taxon>
        <taxon>Dissostichus</taxon>
    </lineage>
</organism>
<dbReference type="OrthoDB" id="10465774at2759"/>
<dbReference type="EMBL" id="JAAKFY010000023">
    <property type="protein sequence ID" value="KAF3837473.1"/>
    <property type="molecule type" value="Genomic_DNA"/>
</dbReference>
<comment type="caution">
    <text evidence="1">The sequence shown here is derived from an EMBL/GenBank/DDBJ whole genome shotgun (WGS) entry which is preliminary data.</text>
</comment>
<accession>A0A7J5XKW5</accession>
<gene>
    <name evidence="1" type="ORF">F7725_004937</name>
</gene>
<evidence type="ECO:0000313" key="1">
    <source>
        <dbReference type="EMBL" id="KAF3837473.1"/>
    </source>
</evidence>
<evidence type="ECO:0000313" key="2">
    <source>
        <dbReference type="Proteomes" id="UP000518266"/>
    </source>
</evidence>
<dbReference type="AlphaFoldDB" id="A0A7J5XKW5"/>
<name>A0A7J5XKW5_DISMA</name>
<reference evidence="1 2" key="1">
    <citation type="submission" date="2020-03" db="EMBL/GenBank/DDBJ databases">
        <title>Dissostichus mawsoni Genome sequencing and assembly.</title>
        <authorList>
            <person name="Park H."/>
        </authorList>
    </citation>
    <scope>NUCLEOTIDE SEQUENCE [LARGE SCALE GENOMIC DNA]</scope>
    <source>
        <strain evidence="1">DM0001</strain>
        <tissue evidence="1">Muscle</tissue>
    </source>
</reference>